<evidence type="ECO:0000256" key="1">
    <source>
        <dbReference type="SAM" id="MobiDB-lite"/>
    </source>
</evidence>
<feature type="compositionally biased region" description="Basic and acidic residues" evidence="1">
    <location>
        <begin position="323"/>
        <end position="336"/>
    </location>
</feature>
<dbReference type="EMBL" id="UOGG01000206">
    <property type="protein sequence ID" value="VAX32500.1"/>
    <property type="molecule type" value="Genomic_DNA"/>
</dbReference>
<feature type="compositionally biased region" description="Basic and acidic residues" evidence="1">
    <location>
        <begin position="57"/>
        <end position="69"/>
    </location>
</feature>
<dbReference type="AlphaFoldDB" id="A0A3B1DCA8"/>
<feature type="domain" description="4Fe-4S ferredoxin-type" evidence="2">
    <location>
        <begin position="157"/>
        <end position="187"/>
    </location>
</feature>
<evidence type="ECO:0000313" key="3">
    <source>
        <dbReference type="EMBL" id="VAX32500.1"/>
    </source>
</evidence>
<dbReference type="InterPro" id="IPR017900">
    <property type="entry name" value="4Fe4S_Fe_S_CS"/>
</dbReference>
<reference evidence="3" key="1">
    <citation type="submission" date="2018-06" db="EMBL/GenBank/DDBJ databases">
        <authorList>
            <person name="Zhirakovskaya E."/>
        </authorList>
    </citation>
    <scope>NUCLEOTIDE SEQUENCE</scope>
</reference>
<evidence type="ECO:0000259" key="2">
    <source>
        <dbReference type="PROSITE" id="PS51379"/>
    </source>
</evidence>
<proteinExistence type="predicted"/>
<feature type="region of interest" description="Disordered" evidence="1">
    <location>
        <begin position="323"/>
        <end position="356"/>
    </location>
</feature>
<name>A0A3B1DCA8_9ZZZZ</name>
<dbReference type="PROSITE" id="PS51379">
    <property type="entry name" value="4FE4S_FER_2"/>
    <property type="match status" value="3"/>
</dbReference>
<organism evidence="3">
    <name type="scientific">hydrothermal vent metagenome</name>
    <dbReference type="NCBI Taxonomy" id="652676"/>
    <lineage>
        <taxon>unclassified sequences</taxon>
        <taxon>metagenomes</taxon>
        <taxon>ecological metagenomes</taxon>
    </lineage>
</organism>
<dbReference type="SUPFAM" id="SSF54862">
    <property type="entry name" value="4Fe-4S ferredoxins"/>
    <property type="match status" value="1"/>
</dbReference>
<dbReference type="Gene3D" id="3.30.70.20">
    <property type="match status" value="2"/>
</dbReference>
<dbReference type="CDD" id="cd16373">
    <property type="entry name" value="DMSOR_beta_like"/>
    <property type="match status" value="1"/>
</dbReference>
<dbReference type="PROSITE" id="PS00198">
    <property type="entry name" value="4FE4S_FER_1"/>
    <property type="match status" value="1"/>
</dbReference>
<accession>A0A3B1DCA8</accession>
<protein>
    <submittedName>
        <fullName evidence="3">Ferredoxin-type protein NapG (Periplasmic nitrate reductase)</fullName>
    </submittedName>
</protein>
<feature type="region of interest" description="Disordered" evidence="1">
    <location>
        <begin position="1"/>
        <end position="92"/>
    </location>
</feature>
<dbReference type="InterPro" id="IPR017896">
    <property type="entry name" value="4Fe4S_Fe-S-bd"/>
</dbReference>
<feature type="non-terminal residue" evidence="3">
    <location>
        <position position="1"/>
    </location>
</feature>
<sequence length="356" mass="39615">KLPKKKKTKPDTQEPESSETPAIDSPSEEISAEEVPAPEPEKKKGFFRRMASKFRPGSKDAPADAKPSDDDSVNSTEEAADEEPAPVDLPPHQETIFGIPVDDEDVDPEFDRRNLLKQGVHFFAKPAIQKVQSKIDHINETVNKITRRVPLIRPPGAITERQFLQACTRCDKCIHACPKDAIQRVPKKMGFLIAGSPYIDPKKIPCVMCDDLPCIPACPDGALVPPPHNDRMEVKMGYAILDKKNCQAYGDTFCQQCVIDCPIPGAIIQKDERPIIDKRTCTGCGVCVLSCSTVNIPLAIKIKPQMVIDSQIQKKRMELEQARIKAERDAEAKKAQEEEDDEDNVKNSVTPEDLRE</sequence>
<gene>
    <name evidence="3" type="ORF">MNBD_NITROSPINAE05-498</name>
</gene>
<dbReference type="Pfam" id="PF13187">
    <property type="entry name" value="Fer4_9"/>
    <property type="match status" value="1"/>
</dbReference>
<feature type="domain" description="4Fe-4S ferredoxin-type" evidence="2">
    <location>
        <begin position="272"/>
        <end position="301"/>
    </location>
</feature>
<feature type="domain" description="4Fe-4S ferredoxin-type" evidence="2">
    <location>
        <begin position="195"/>
        <end position="228"/>
    </location>
</feature>